<reference evidence="1" key="1">
    <citation type="submission" date="2019-02" db="EMBL/GenBank/DDBJ databases">
        <authorList>
            <person name="Gruber-Vodicka R. H."/>
            <person name="Seah K. B. B."/>
        </authorList>
    </citation>
    <scope>NUCLEOTIDE SEQUENCE</scope>
    <source>
        <strain evidence="1">BECK_M6</strain>
    </source>
</reference>
<name>A0A450V470_9GAMM</name>
<dbReference type="EMBL" id="CAADFH010000101">
    <property type="protein sequence ID" value="VFJ99568.1"/>
    <property type="molecule type" value="Genomic_DNA"/>
</dbReference>
<dbReference type="InterPro" id="IPR036388">
    <property type="entry name" value="WH-like_DNA-bd_sf"/>
</dbReference>
<accession>A0A450V470</accession>
<dbReference type="Gene3D" id="1.10.10.10">
    <property type="entry name" value="Winged helix-like DNA-binding domain superfamily/Winged helix DNA-binding domain"/>
    <property type="match status" value="1"/>
</dbReference>
<dbReference type="SUPFAM" id="SSF46689">
    <property type="entry name" value="Homeodomain-like"/>
    <property type="match status" value="1"/>
</dbReference>
<protein>
    <submittedName>
        <fullName evidence="1">Uncharacterized conserved protein, DUF433 family</fullName>
    </submittedName>
</protein>
<dbReference type="PANTHER" id="PTHR34849">
    <property type="entry name" value="SSL5025 PROTEIN"/>
    <property type="match status" value="1"/>
</dbReference>
<organism evidence="1">
    <name type="scientific">Candidatus Kentrum sp. LFY</name>
    <dbReference type="NCBI Taxonomy" id="2126342"/>
    <lineage>
        <taxon>Bacteria</taxon>
        <taxon>Pseudomonadati</taxon>
        <taxon>Pseudomonadota</taxon>
        <taxon>Gammaproteobacteria</taxon>
        <taxon>Candidatus Kentrum</taxon>
    </lineage>
</organism>
<sequence>MNWQNHIHTDATVLTGKPVVKGTRLSVDFLLDLLAEGWTEARILENYPQLSHEALQAVFALSAEVMRNEAIYPLKSVVA</sequence>
<dbReference type="PANTHER" id="PTHR34849:SF3">
    <property type="entry name" value="SSR2962 PROTEIN"/>
    <property type="match status" value="1"/>
</dbReference>
<dbReference type="Pfam" id="PF04255">
    <property type="entry name" value="DUF433"/>
    <property type="match status" value="1"/>
</dbReference>
<dbReference type="AlphaFoldDB" id="A0A450V470"/>
<evidence type="ECO:0000313" key="1">
    <source>
        <dbReference type="EMBL" id="VFJ99568.1"/>
    </source>
</evidence>
<dbReference type="InterPro" id="IPR009057">
    <property type="entry name" value="Homeodomain-like_sf"/>
</dbReference>
<proteinExistence type="predicted"/>
<gene>
    <name evidence="1" type="ORF">BECKLFY1418A_GA0070994_110112</name>
</gene>
<dbReference type="InterPro" id="IPR007367">
    <property type="entry name" value="DUF433"/>
</dbReference>